<dbReference type="AlphaFoldDB" id="A0AA35YEQ0"/>
<evidence type="ECO:0000313" key="1">
    <source>
        <dbReference type="EMBL" id="CAI9272296.1"/>
    </source>
</evidence>
<reference evidence="1" key="1">
    <citation type="submission" date="2023-04" db="EMBL/GenBank/DDBJ databases">
        <authorList>
            <person name="Vijverberg K."/>
            <person name="Xiong W."/>
            <person name="Schranz E."/>
        </authorList>
    </citation>
    <scope>NUCLEOTIDE SEQUENCE</scope>
</reference>
<sequence length="90" mass="10174">MLDASGSRRKKLRLTDLISLGDFLKIIDIVKVAIGLPGDNGFRRQWVVFLVVTVENLEAIVYYKFISSSFGYQNQKSSPQILLQVIQGKE</sequence>
<protein>
    <submittedName>
        <fullName evidence="1">Uncharacterized protein</fullName>
    </submittedName>
</protein>
<dbReference type="EMBL" id="OX465078">
    <property type="protein sequence ID" value="CAI9272296.1"/>
    <property type="molecule type" value="Genomic_DNA"/>
</dbReference>
<proteinExistence type="predicted"/>
<keyword evidence="2" id="KW-1185">Reference proteome</keyword>
<gene>
    <name evidence="1" type="ORF">LSALG_LOCUS12528</name>
</gene>
<dbReference type="Proteomes" id="UP001177003">
    <property type="component" value="Chromosome 2"/>
</dbReference>
<accession>A0AA35YEQ0</accession>
<name>A0AA35YEQ0_LACSI</name>
<organism evidence="1 2">
    <name type="scientific">Lactuca saligna</name>
    <name type="common">Willowleaf lettuce</name>
    <dbReference type="NCBI Taxonomy" id="75948"/>
    <lineage>
        <taxon>Eukaryota</taxon>
        <taxon>Viridiplantae</taxon>
        <taxon>Streptophyta</taxon>
        <taxon>Embryophyta</taxon>
        <taxon>Tracheophyta</taxon>
        <taxon>Spermatophyta</taxon>
        <taxon>Magnoliopsida</taxon>
        <taxon>eudicotyledons</taxon>
        <taxon>Gunneridae</taxon>
        <taxon>Pentapetalae</taxon>
        <taxon>asterids</taxon>
        <taxon>campanulids</taxon>
        <taxon>Asterales</taxon>
        <taxon>Asteraceae</taxon>
        <taxon>Cichorioideae</taxon>
        <taxon>Cichorieae</taxon>
        <taxon>Lactucinae</taxon>
        <taxon>Lactuca</taxon>
    </lineage>
</organism>
<evidence type="ECO:0000313" key="2">
    <source>
        <dbReference type="Proteomes" id="UP001177003"/>
    </source>
</evidence>